<dbReference type="InterPro" id="IPR011010">
    <property type="entry name" value="DNA_brk_join_enz"/>
</dbReference>
<gene>
    <name evidence="2" type="ORF">A8926_5230</name>
</gene>
<dbReference type="GO" id="GO:0003677">
    <property type="term" value="F:DNA binding"/>
    <property type="evidence" value="ECO:0007669"/>
    <property type="project" value="InterPro"/>
</dbReference>
<feature type="region of interest" description="Disordered" evidence="1">
    <location>
        <begin position="366"/>
        <end position="385"/>
    </location>
</feature>
<evidence type="ECO:0000313" key="2">
    <source>
        <dbReference type="EMBL" id="PKW17284.1"/>
    </source>
</evidence>
<evidence type="ECO:0008006" key="4">
    <source>
        <dbReference type="Google" id="ProtNLM"/>
    </source>
</evidence>
<dbReference type="Proteomes" id="UP000233786">
    <property type="component" value="Unassembled WGS sequence"/>
</dbReference>
<reference evidence="2" key="1">
    <citation type="submission" date="2017-12" db="EMBL/GenBank/DDBJ databases">
        <title>Sequencing the genomes of 1000 Actinobacteria strains.</title>
        <authorList>
            <person name="Klenk H.-P."/>
        </authorList>
    </citation>
    <scope>NUCLEOTIDE SEQUENCE [LARGE SCALE GENOMIC DNA]</scope>
    <source>
        <strain evidence="2">DSM 44228</strain>
    </source>
</reference>
<evidence type="ECO:0000256" key="1">
    <source>
        <dbReference type="SAM" id="MobiDB-lite"/>
    </source>
</evidence>
<dbReference type="STRING" id="994479.GCA_000194155_01201"/>
<evidence type="ECO:0000313" key="3">
    <source>
        <dbReference type="Proteomes" id="UP000233786"/>
    </source>
</evidence>
<accession>A0A2N3Y2Y4</accession>
<dbReference type="SUPFAM" id="SSF56349">
    <property type="entry name" value="DNA breaking-rejoining enzymes"/>
    <property type="match status" value="1"/>
</dbReference>
<dbReference type="AlphaFoldDB" id="A0A2N3Y2Y4"/>
<organism evidence="2 3">
    <name type="scientific">Saccharopolyspora spinosa</name>
    <dbReference type="NCBI Taxonomy" id="60894"/>
    <lineage>
        <taxon>Bacteria</taxon>
        <taxon>Bacillati</taxon>
        <taxon>Actinomycetota</taxon>
        <taxon>Actinomycetes</taxon>
        <taxon>Pseudonocardiales</taxon>
        <taxon>Pseudonocardiaceae</taxon>
        <taxon>Saccharopolyspora</taxon>
    </lineage>
</organism>
<name>A0A2N3Y2Y4_SACSN</name>
<proteinExistence type="predicted"/>
<dbReference type="EMBL" id="PJNB01000001">
    <property type="protein sequence ID" value="PKW17284.1"/>
    <property type="molecule type" value="Genomic_DNA"/>
</dbReference>
<keyword evidence="3" id="KW-1185">Reference proteome</keyword>
<sequence>MLYDCDRAETQMIVTDTASYSDIVPPNAGAAANLLRGLGSGEIPLTHEGFHQLLPWRAAAHLRELLMTCGLLPVIDKQICLLERWLAHHLAGITDPDHAQLIRRFATWDILPRLRTRAERKPVTPAARTFAGDQIRHATAFLAWLATRHTALGNCRQADIDAWHAGHNEHGRNAVRRFLLWCMENKLTRKFVLPSAKTRQGAPLTRCRRIELLRQVLTDADAPMRSRIAAGLVLLYAQPVSRIVRLTVDDIIQDDDQVLISLGDPPSPVPQPFAALLLDYAAHRANMHTATNPAATWLFPGRRANQPLRPEYLARLVHQLGIPAAASRGAAIRQHLQNMPAPIVADALGYHPVTTTRLANQIGTTWSQYAPGDHSPLQPRGTRDS</sequence>
<comment type="caution">
    <text evidence="2">The sequence shown here is derived from an EMBL/GenBank/DDBJ whole genome shotgun (WGS) entry which is preliminary data.</text>
</comment>
<protein>
    <recommendedName>
        <fullName evidence="4">Site-specific recombinase XerD</fullName>
    </recommendedName>
</protein>